<dbReference type="EMBL" id="DVND01000082">
    <property type="protein sequence ID" value="HIU48341.1"/>
    <property type="molecule type" value="Genomic_DNA"/>
</dbReference>
<feature type="binding site" evidence="1">
    <location>
        <position position="85"/>
    </location>
    <ligand>
        <name>Mg(2+)</name>
        <dbReference type="ChEBI" id="CHEBI:18420"/>
        <label>1</label>
        <note>catalytic</note>
    </ligand>
</feature>
<keyword evidence="1" id="KW-0460">Magnesium</keyword>
<feature type="binding site" evidence="1">
    <location>
        <position position="203"/>
    </location>
    <ligand>
        <name>Mg(2+)</name>
        <dbReference type="ChEBI" id="CHEBI:18420"/>
        <label>1</label>
        <note>catalytic</note>
    </ligand>
</feature>
<feature type="binding site" evidence="1">
    <location>
        <position position="83"/>
    </location>
    <ligand>
        <name>Mg(2+)</name>
        <dbReference type="ChEBI" id="CHEBI:18420"/>
        <label>1</label>
        <note>catalytic</note>
    </ligand>
</feature>
<dbReference type="GO" id="GO:0007165">
    <property type="term" value="P:signal transduction"/>
    <property type="evidence" value="ECO:0007669"/>
    <property type="project" value="TreeGrafter"/>
</dbReference>
<feature type="binding site" evidence="1">
    <location>
        <position position="86"/>
    </location>
    <ligand>
        <name>Mg(2+)</name>
        <dbReference type="ChEBI" id="CHEBI:18420"/>
        <label>1</label>
        <note>catalytic</note>
    </ligand>
</feature>
<sequence length="267" mass="30067">MTDICDFAKKLVMDCGDQLRQKRRRSVFFVREKTGHSDIVTDHDLWVQQYLCRQILQRYPEHSIVGEEGMCHAGASRWQWVIDPIDGTTNYCQFGKNYAISAALLCEGRPVYGLVLDVEQERLYEGDAAAACTPSDCRETAQEGILHIGFKTMRDFTCQGADPYALAEQFRGVRYLGCASLELCGIADEQAGVYVNSHLKLWDFAAAYAILHSRGCSMAVAALSGGNYFVCAYRSPLLYQQCVPFFPREIRRKLNENGGDTFHVTDL</sequence>
<dbReference type="Pfam" id="PF00459">
    <property type="entry name" value="Inositol_P"/>
    <property type="match status" value="1"/>
</dbReference>
<organism evidence="2 3">
    <name type="scientific">Candidatus Avimonoglobus intestinipullorum</name>
    <dbReference type="NCBI Taxonomy" id="2840699"/>
    <lineage>
        <taxon>Bacteria</taxon>
        <taxon>Bacillati</taxon>
        <taxon>Bacillota</taxon>
        <taxon>Clostridia</taxon>
        <taxon>Eubacteriales</taxon>
        <taxon>Candidatus Avimonoglobus</taxon>
    </lineage>
</organism>
<dbReference type="Gene3D" id="3.30.540.10">
    <property type="entry name" value="Fructose-1,6-Bisphosphatase, subunit A, domain 1"/>
    <property type="match status" value="1"/>
</dbReference>
<dbReference type="GO" id="GO:0006020">
    <property type="term" value="P:inositol metabolic process"/>
    <property type="evidence" value="ECO:0007669"/>
    <property type="project" value="TreeGrafter"/>
</dbReference>
<reference evidence="2" key="2">
    <citation type="journal article" date="2021" name="PeerJ">
        <title>Extensive microbial diversity within the chicken gut microbiome revealed by metagenomics and culture.</title>
        <authorList>
            <person name="Gilroy R."/>
            <person name="Ravi A."/>
            <person name="Getino M."/>
            <person name="Pursley I."/>
            <person name="Horton D.L."/>
            <person name="Alikhan N.F."/>
            <person name="Baker D."/>
            <person name="Gharbi K."/>
            <person name="Hall N."/>
            <person name="Watson M."/>
            <person name="Adriaenssens E.M."/>
            <person name="Foster-Nyarko E."/>
            <person name="Jarju S."/>
            <person name="Secka A."/>
            <person name="Antonio M."/>
            <person name="Oren A."/>
            <person name="Chaudhuri R.R."/>
            <person name="La Ragione R."/>
            <person name="Hildebrand F."/>
            <person name="Pallen M.J."/>
        </authorList>
    </citation>
    <scope>NUCLEOTIDE SEQUENCE</scope>
    <source>
        <strain evidence="2">ChiSjej4B22-9803</strain>
    </source>
</reference>
<dbReference type="GO" id="GO:0008934">
    <property type="term" value="F:inositol monophosphate 1-phosphatase activity"/>
    <property type="evidence" value="ECO:0007669"/>
    <property type="project" value="TreeGrafter"/>
</dbReference>
<protein>
    <submittedName>
        <fullName evidence="2">Inositol monophosphatase family protein</fullName>
    </submittedName>
</protein>
<dbReference type="PANTHER" id="PTHR20854:SF4">
    <property type="entry name" value="INOSITOL-1-MONOPHOSPHATASE-RELATED"/>
    <property type="match status" value="1"/>
</dbReference>
<dbReference type="GO" id="GO:0046872">
    <property type="term" value="F:metal ion binding"/>
    <property type="evidence" value="ECO:0007669"/>
    <property type="project" value="UniProtKB-KW"/>
</dbReference>
<reference evidence="2" key="1">
    <citation type="submission" date="2020-10" db="EMBL/GenBank/DDBJ databases">
        <authorList>
            <person name="Gilroy R."/>
        </authorList>
    </citation>
    <scope>NUCLEOTIDE SEQUENCE</scope>
    <source>
        <strain evidence="2">ChiSjej4B22-9803</strain>
    </source>
</reference>
<evidence type="ECO:0000313" key="2">
    <source>
        <dbReference type="EMBL" id="HIU48341.1"/>
    </source>
</evidence>
<comment type="cofactor">
    <cofactor evidence="1">
        <name>Mg(2+)</name>
        <dbReference type="ChEBI" id="CHEBI:18420"/>
    </cofactor>
</comment>
<proteinExistence type="predicted"/>
<dbReference type="AlphaFoldDB" id="A0A9D1LUP9"/>
<dbReference type="CDD" id="cd01637">
    <property type="entry name" value="IMPase_like"/>
    <property type="match status" value="1"/>
</dbReference>
<accession>A0A9D1LUP9</accession>
<evidence type="ECO:0000313" key="3">
    <source>
        <dbReference type="Proteomes" id="UP000824111"/>
    </source>
</evidence>
<gene>
    <name evidence="2" type="ORF">IAB04_03175</name>
</gene>
<dbReference type="PANTHER" id="PTHR20854">
    <property type="entry name" value="INOSITOL MONOPHOSPHATASE"/>
    <property type="match status" value="1"/>
</dbReference>
<dbReference type="SUPFAM" id="SSF56655">
    <property type="entry name" value="Carbohydrate phosphatase"/>
    <property type="match status" value="1"/>
</dbReference>
<feature type="binding site" evidence="1">
    <location>
        <position position="67"/>
    </location>
    <ligand>
        <name>Mg(2+)</name>
        <dbReference type="ChEBI" id="CHEBI:18420"/>
        <label>1</label>
        <note>catalytic</note>
    </ligand>
</feature>
<dbReference type="InterPro" id="IPR000760">
    <property type="entry name" value="Inositol_monophosphatase-like"/>
</dbReference>
<dbReference type="PRINTS" id="PR00377">
    <property type="entry name" value="IMPHPHTASES"/>
</dbReference>
<evidence type="ECO:0000256" key="1">
    <source>
        <dbReference type="PIRSR" id="PIRSR600760-2"/>
    </source>
</evidence>
<dbReference type="Proteomes" id="UP000824111">
    <property type="component" value="Unassembled WGS sequence"/>
</dbReference>
<dbReference type="Gene3D" id="3.40.190.80">
    <property type="match status" value="1"/>
</dbReference>
<keyword evidence="1" id="KW-0479">Metal-binding</keyword>
<name>A0A9D1LUP9_9FIRM</name>
<comment type="caution">
    <text evidence="2">The sequence shown here is derived from an EMBL/GenBank/DDBJ whole genome shotgun (WGS) entry which is preliminary data.</text>
</comment>